<dbReference type="NCBIfam" id="TIGR00526">
    <property type="entry name" value="folB_dom"/>
    <property type="match status" value="1"/>
</dbReference>
<organism evidence="10 11">
    <name type="scientific">Alkalilimnicola ehrlichii (strain ATCC BAA-1101 / DSM 17681 / MLHE-1)</name>
    <dbReference type="NCBI Taxonomy" id="187272"/>
    <lineage>
        <taxon>Bacteria</taxon>
        <taxon>Pseudomonadati</taxon>
        <taxon>Pseudomonadota</taxon>
        <taxon>Gammaproteobacteria</taxon>
        <taxon>Chromatiales</taxon>
        <taxon>Ectothiorhodospiraceae</taxon>
        <taxon>Alkalilimnicola</taxon>
    </lineage>
</organism>
<dbReference type="SMART" id="SM00905">
    <property type="entry name" value="FolB"/>
    <property type="match status" value="1"/>
</dbReference>
<evidence type="ECO:0000313" key="11">
    <source>
        <dbReference type="Proteomes" id="UP000001962"/>
    </source>
</evidence>
<dbReference type="GO" id="GO:0016853">
    <property type="term" value="F:isomerase activity"/>
    <property type="evidence" value="ECO:0007669"/>
    <property type="project" value="UniProtKB-KW"/>
</dbReference>
<evidence type="ECO:0000256" key="3">
    <source>
        <dbReference type="ARBA" id="ARBA00005013"/>
    </source>
</evidence>
<dbReference type="FunFam" id="3.30.1130.10:FF:000002">
    <property type="entry name" value="7,8-dihydroneopterin aldolase"/>
    <property type="match status" value="1"/>
</dbReference>
<sequence length="118" mass="13232">MDTVFLREIRLETTIGVTAWERQVRQTLLLDLDLGTDIRPAAESDDLAAAVDYAAVAQFVQTLAAEGECQLLETLAEHIADELRTRFDLPWVRLRLSKPGILPRCRTVGVCIERGTRP</sequence>
<dbReference type="GO" id="GO:0046654">
    <property type="term" value="P:tetrahydrofolate biosynthetic process"/>
    <property type="evidence" value="ECO:0007669"/>
    <property type="project" value="UniProtKB-UniRule"/>
</dbReference>
<protein>
    <recommendedName>
        <fullName evidence="8">7,8-dihydroneopterin aldolase</fullName>
        <ecNumber evidence="8">4.1.2.25</ecNumber>
    </recommendedName>
</protein>
<evidence type="ECO:0000259" key="9">
    <source>
        <dbReference type="SMART" id="SM00905"/>
    </source>
</evidence>
<dbReference type="NCBIfam" id="TIGR00525">
    <property type="entry name" value="folB"/>
    <property type="match status" value="1"/>
</dbReference>
<dbReference type="AlphaFoldDB" id="Q0A5M5"/>
<dbReference type="GO" id="GO:0046656">
    <property type="term" value="P:folic acid biosynthetic process"/>
    <property type="evidence" value="ECO:0007669"/>
    <property type="project" value="UniProtKB-UniRule"/>
</dbReference>
<dbReference type="eggNOG" id="COG1539">
    <property type="taxonomic scope" value="Bacteria"/>
</dbReference>
<dbReference type="EMBL" id="CP000453">
    <property type="protein sequence ID" value="ABI57862.1"/>
    <property type="molecule type" value="Genomic_DNA"/>
</dbReference>
<dbReference type="GO" id="GO:0005737">
    <property type="term" value="C:cytoplasm"/>
    <property type="evidence" value="ECO:0007669"/>
    <property type="project" value="TreeGrafter"/>
</dbReference>
<dbReference type="UniPathway" id="UPA00077">
    <property type="reaction ID" value="UER00154"/>
</dbReference>
<dbReference type="HOGENOM" id="CLU_112632_0_2_6"/>
<accession>Q0A5M5</accession>
<name>Q0A5M5_ALKEH</name>
<keyword evidence="5 8" id="KW-0289">Folate biosynthesis</keyword>
<dbReference type="PANTHER" id="PTHR42844">
    <property type="entry name" value="DIHYDRONEOPTERIN ALDOLASE 1-RELATED"/>
    <property type="match status" value="1"/>
</dbReference>
<dbReference type="OrthoDB" id="9810587at2"/>
<dbReference type="InterPro" id="IPR006156">
    <property type="entry name" value="Dihydroneopterin_aldolase"/>
</dbReference>
<evidence type="ECO:0000313" key="10">
    <source>
        <dbReference type="EMBL" id="ABI57862.1"/>
    </source>
</evidence>
<dbReference type="RefSeq" id="WP_011630255.1">
    <property type="nucleotide sequence ID" value="NC_008340.1"/>
</dbReference>
<evidence type="ECO:0000256" key="5">
    <source>
        <dbReference type="ARBA" id="ARBA00022909"/>
    </source>
</evidence>
<dbReference type="KEGG" id="aeh:Mlg_2522"/>
<evidence type="ECO:0000256" key="1">
    <source>
        <dbReference type="ARBA" id="ARBA00000693"/>
    </source>
</evidence>
<dbReference type="Gene3D" id="3.30.1130.10">
    <property type="match status" value="1"/>
</dbReference>
<keyword evidence="11" id="KW-1185">Reference proteome</keyword>
<dbReference type="InterPro" id="IPR043133">
    <property type="entry name" value="GTP-CH-I_C/QueF"/>
</dbReference>
<feature type="domain" description="Dihydroneopterin aldolase/epimerase" evidence="9">
    <location>
        <begin position="4"/>
        <end position="114"/>
    </location>
</feature>
<dbReference type="InterPro" id="IPR006157">
    <property type="entry name" value="FolB_dom"/>
</dbReference>
<dbReference type="PANTHER" id="PTHR42844:SF1">
    <property type="entry name" value="DIHYDRONEOPTERIN ALDOLASE 1-RELATED"/>
    <property type="match status" value="1"/>
</dbReference>
<evidence type="ECO:0000256" key="6">
    <source>
        <dbReference type="ARBA" id="ARBA00023235"/>
    </source>
</evidence>
<dbReference type="Proteomes" id="UP000001962">
    <property type="component" value="Chromosome"/>
</dbReference>
<comment type="catalytic activity">
    <reaction evidence="2 8">
        <text>7,8-dihydroneopterin = 6-hydroxymethyl-7,8-dihydropterin + glycolaldehyde</text>
        <dbReference type="Rhea" id="RHEA:10540"/>
        <dbReference type="ChEBI" id="CHEBI:17001"/>
        <dbReference type="ChEBI" id="CHEBI:17071"/>
        <dbReference type="ChEBI" id="CHEBI:44841"/>
        <dbReference type="EC" id="4.1.2.25"/>
    </reaction>
</comment>
<dbReference type="GO" id="GO:0004150">
    <property type="term" value="F:dihydroneopterin aldolase activity"/>
    <property type="evidence" value="ECO:0007669"/>
    <property type="project" value="UniProtKB-UniRule"/>
</dbReference>
<comment type="function">
    <text evidence="8">Catalyzes the conversion of 7,8-dihydroneopterin to 6-hydroxymethyl-7,8-dihydropterin.</text>
</comment>
<dbReference type="EC" id="4.1.2.25" evidence="8"/>
<comment type="pathway">
    <text evidence="3 8">Cofactor biosynthesis; tetrahydrofolate biosynthesis; 2-amino-4-hydroxy-6-hydroxymethyl-7,8-dihydropteridine diphosphate from 7,8-dihydroneopterin triphosphate: step 3/4.</text>
</comment>
<dbReference type="Pfam" id="PF02152">
    <property type="entry name" value="FolB"/>
    <property type="match status" value="1"/>
</dbReference>
<proteinExistence type="inferred from homology"/>
<comment type="similarity">
    <text evidence="4 8">Belongs to the DHNA family.</text>
</comment>
<comment type="catalytic activity">
    <reaction evidence="1">
        <text>7,8-dihydroneopterin = 7,8-dihydromonapterin</text>
        <dbReference type="Rhea" id="RHEA:45328"/>
        <dbReference type="ChEBI" id="CHEBI:17001"/>
        <dbReference type="ChEBI" id="CHEBI:71175"/>
        <dbReference type="EC" id="5.1.99.8"/>
    </reaction>
</comment>
<dbReference type="SUPFAM" id="SSF55620">
    <property type="entry name" value="Tetrahydrobiopterin biosynthesis enzymes-like"/>
    <property type="match status" value="1"/>
</dbReference>
<evidence type="ECO:0000256" key="4">
    <source>
        <dbReference type="ARBA" id="ARBA00005708"/>
    </source>
</evidence>
<keyword evidence="7 8" id="KW-0456">Lyase</keyword>
<evidence type="ECO:0000256" key="7">
    <source>
        <dbReference type="ARBA" id="ARBA00023239"/>
    </source>
</evidence>
<evidence type="ECO:0000256" key="8">
    <source>
        <dbReference type="RuleBase" id="RU362079"/>
    </source>
</evidence>
<gene>
    <name evidence="10" type="ordered locus">Mlg_2522</name>
</gene>
<evidence type="ECO:0000256" key="2">
    <source>
        <dbReference type="ARBA" id="ARBA00001353"/>
    </source>
</evidence>
<reference evidence="11" key="1">
    <citation type="submission" date="2006-08" db="EMBL/GenBank/DDBJ databases">
        <title>Complete sequence of Alkalilimnicola ehrilichei MLHE-1.</title>
        <authorList>
            <person name="Copeland A."/>
            <person name="Lucas S."/>
            <person name="Lapidus A."/>
            <person name="Barry K."/>
            <person name="Detter J.C."/>
            <person name="Glavina del Rio T."/>
            <person name="Hammon N."/>
            <person name="Israni S."/>
            <person name="Dalin E."/>
            <person name="Tice H."/>
            <person name="Pitluck S."/>
            <person name="Sims D."/>
            <person name="Brettin T."/>
            <person name="Bruce D."/>
            <person name="Han C."/>
            <person name="Tapia R."/>
            <person name="Gilna P."/>
            <person name="Schmutz J."/>
            <person name="Larimer F."/>
            <person name="Land M."/>
            <person name="Hauser L."/>
            <person name="Kyrpides N."/>
            <person name="Mikhailova N."/>
            <person name="Oremland R.S."/>
            <person name="Hoeft S.E."/>
            <person name="Switzer-Blum J."/>
            <person name="Kulp T."/>
            <person name="King G."/>
            <person name="Tabita R."/>
            <person name="Witte B."/>
            <person name="Santini J.M."/>
            <person name="Basu P."/>
            <person name="Hollibaugh J.T."/>
            <person name="Xie G."/>
            <person name="Stolz J.F."/>
            <person name="Richardson P."/>
        </authorList>
    </citation>
    <scope>NUCLEOTIDE SEQUENCE [LARGE SCALE GENOMIC DNA]</scope>
    <source>
        <strain evidence="11">ATCC BAA-1101 / DSM 17681 / MLHE-1</strain>
    </source>
</reference>
<keyword evidence="6" id="KW-0413">Isomerase</keyword>